<sequence>MKAKILPVLIALPVCLALISFKASAEGVEGAKTTANIIVQNAGSWTTLSNSVVVIPPGQTWHCIVTGSADGSNPAPANSFDHQYRFTLSVDSANPAVDGACERTLEFDNNFGVDDVSFEDVNSTCPFKNIGPGAHIFRWQARKFNANDLNLTVQDNSHTVMCSRNLQ</sequence>
<feature type="chain" id="PRO_5012503788" evidence="1">
    <location>
        <begin position="26"/>
        <end position="167"/>
    </location>
</feature>
<organism evidence="2 3">
    <name type="scientific">Crenothrix polyspora</name>
    <dbReference type="NCBI Taxonomy" id="360316"/>
    <lineage>
        <taxon>Bacteria</taxon>
        <taxon>Pseudomonadati</taxon>
        <taxon>Pseudomonadota</taxon>
        <taxon>Gammaproteobacteria</taxon>
        <taxon>Methylococcales</taxon>
        <taxon>Crenotrichaceae</taxon>
        <taxon>Crenothrix</taxon>
    </lineage>
</organism>
<dbReference type="Proteomes" id="UP000195442">
    <property type="component" value="Unassembled WGS sequence"/>
</dbReference>
<evidence type="ECO:0000256" key="1">
    <source>
        <dbReference type="SAM" id="SignalP"/>
    </source>
</evidence>
<protein>
    <submittedName>
        <fullName evidence="2">Uncharacterized protein</fullName>
    </submittedName>
</protein>
<name>A0A1R4HEX8_9GAMM</name>
<evidence type="ECO:0000313" key="3">
    <source>
        <dbReference type="Proteomes" id="UP000195442"/>
    </source>
</evidence>
<reference evidence="3" key="1">
    <citation type="submission" date="2017-02" db="EMBL/GenBank/DDBJ databases">
        <authorList>
            <person name="Daims H."/>
        </authorList>
    </citation>
    <scope>NUCLEOTIDE SEQUENCE [LARGE SCALE GENOMIC DNA]</scope>
</reference>
<dbReference type="RefSeq" id="WP_087147927.1">
    <property type="nucleotide sequence ID" value="NZ_FUKJ01000361.1"/>
</dbReference>
<dbReference type="AlphaFoldDB" id="A0A1R4HEX8"/>
<keyword evidence="1" id="KW-0732">Signal</keyword>
<keyword evidence="3" id="KW-1185">Reference proteome</keyword>
<gene>
    <name evidence="2" type="ORF">CRENPOLYSF2_4230003</name>
</gene>
<proteinExistence type="predicted"/>
<dbReference type="OrthoDB" id="7085127at2"/>
<evidence type="ECO:0000313" key="2">
    <source>
        <dbReference type="EMBL" id="SJM94773.1"/>
    </source>
</evidence>
<feature type="signal peptide" evidence="1">
    <location>
        <begin position="1"/>
        <end position="25"/>
    </location>
</feature>
<accession>A0A1R4HEX8</accession>
<dbReference type="EMBL" id="FUKJ01000361">
    <property type="protein sequence ID" value="SJM94773.1"/>
    <property type="molecule type" value="Genomic_DNA"/>
</dbReference>